<reference evidence="13 14" key="1">
    <citation type="submission" date="2020-04" db="EMBL/GenBank/DDBJ databases">
        <title>Ferrimonas sp. S7 isolated from sea water.</title>
        <authorList>
            <person name="Bae S.S."/>
            <person name="Baek K."/>
        </authorList>
    </citation>
    <scope>NUCLEOTIDE SEQUENCE [LARGE SCALE GENOMIC DNA]</scope>
    <source>
        <strain evidence="13 14">S7</strain>
    </source>
</reference>
<dbReference type="InterPro" id="IPR000527">
    <property type="entry name" value="Flag_Lring"/>
</dbReference>
<keyword evidence="7" id="KW-0564">Palmitate</keyword>
<dbReference type="AlphaFoldDB" id="A0A6H1UID8"/>
<accession>A0A6H1UID8</accession>
<keyword evidence="14" id="KW-1185">Reference proteome</keyword>
<keyword evidence="6 11" id="KW-0472">Membrane</keyword>
<evidence type="ECO:0000256" key="3">
    <source>
        <dbReference type="ARBA" id="ARBA00006929"/>
    </source>
</evidence>
<gene>
    <name evidence="11 13" type="primary">flgH</name>
    <name evidence="13" type="ORF">HER31_10370</name>
</gene>
<name>A0A6H1UID8_9GAMM</name>
<keyword evidence="8 11" id="KW-0975">Bacterial flagellum</keyword>
<evidence type="ECO:0000256" key="6">
    <source>
        <dbReference type="ARBA" id="ARBA00023136"/>
    </source>
</evidence>
<keyword evidence="9 11" id="KW-0998">Cell outer membrane</keyword>
<dbReference type="GO" id="GO:0003774">
    <property type="term" value="F:cytoskeletal motor activity"/>
    <property type="evidence" value="ECO:0007669"/>
    <property type="project" value="InterPro"/>
</dbReference>
<keyword evidence="10" id="KW-0449">Lipoprotein</keyword>
<evidence type="ECO:0000256" key="12">
    <source>
        <dbReference type="SAM" id="SignalP"/>
    </source>
</evidence>
<dbReference type="GO" id="GO:0009427">
    <property type="term" value="C:bacterial-type flagellum basal body, distal rod, L ring"/>
    <property type="evidence" value="ECO:0007669"/>
    <property type="project" value="InterPro"/>
</dbReference>
<dbReference type="GO" id="GO:0009279">
    <property type="term" value="C:cell outer membrane"/>
    <property type="evidence" value="ECO:0007669"/>
    <property type="project" value="UniProtKB-SubCell"/>
</dbReference>
<dbReference type="NCBIfam" id="NF001304">
    <property type="entry name" value="PRK00249.1-4"/>
    <property type="match status" value="1"/>
</dbReference>
<evidence type="ECO:0000256" key="9">
    <source>
        <dbReference type="ARBA" id="ARBA00023237"/>
    </source>
</evidence>
<dbReference type="HAMAP" id="MF_00415">
    <property type="entry name" value="FlgH"/>
    <property type="match status" value="1"/>
</dbReference>
<evidence type="ECO:0000313" key="14">
    <source>
        <dbReference type="Proteomes" id="UP000501602"/>
    </source>
</evidence>
<evidence type="ECO:0000313" key="13">
    <source>
        <dbReference type="EMBL" id="QIZ78875.1"/>
    </source>
</evidence>
<evidence type="ECO:0000256" key="5">
    <source>
        <dbReference type="ARBA" id="ARBA00022729"/>
    </source>
</evidence>
<evidence type="ECO:0000256" key="1">
    <source>
        <dbReference type="ARBA" id="ARBA00002591"/>
    </source>
</evidence>
<comment type="function">
    <text evidence="1 11">Assembles around the rod to form the L-ring and probably protects the motor/basal body from shearing forces during rotation.</text>
</comment>
<comment type="subcellular location">
    <subcellularLocation>
        <location evidence="11">Cell outer membrane</location>
    </subcellularLocation>
    <subcellularLocation>
        <location evidence="11">Bacterial flagellum basal body</location>
    </subcellularLocation>
    <subcellularLocation>
        <location evidence="2">Membrane</location>
        <topology evidence="2">Lipid-anchor</topology>
    </subcellularLocation>
</comment>
<keyword evidence="13" id="KW-0282">Flagellum</keyword>
<feature type="signal peptide" evidence="12">
    <location>
        <begin position="1"/>
        <end position="24"/>
    </location>
</feature>
<feature type="chain" id="PRO_5026343374" description="Flagellar L-ring protein" evidence="12">
    <location>
        <begin position="25"/>
        <end position="230"/>
    </location>
</feature>
<proteinExistence type="inferred from homology"/>
<keyword evidence="13" id="KW-0966">Cell projection</keyword>
<dbReference type="PRINTS" id="PR01008">
    <property type="entry name" value="FLGLRINGFLGH"/>
</dbReference>
<dbReference type="Pfam" id="PF02107">
    <property type="entry name" value="FlgH"/>
    <property type="match status" value="1"/>
</dbReference>
<comment type="subunit">
    <text evidence="4 11">The basal body constitutes a major portion of the flagellar organelle and consists of four rings (L,P,S, and M) mounted on a central rod.</text>
</comment>
<organism evidence="13 14">
    <name type="scientific">Ferrimonas lipolytica</name>
    <dbReference type="NCBI Taxonomy" id="2724191"/>
    <lineage>
        <taxon>Bacteria</taxon>
        <taxon>Pseudomonadati</taxon>
        <taxon>Pseudomonadota</taxon>
        <taxon>Gammaproteobacteria</taxon>
        <taxon>Alteromonadales</taxon>
        <taxon>Ferrimonadaceae</taxon>
        <taxon>Ferrimonas</taxon>
    </lineage>
</organism>
<dbReference type="EMBL" id="CP051180">
    <property type="protein sequence ID" value="QIZ78875.1"/>
    <property type="molecule type" value="Genomic_DNA"/>
</dbReference>
<dbReference type="GO" id="GO:0071973">
    <property type="term" value="P:bacterial-type flagellum-dependent cell motility"/>
    <property type="evidence" value="ECO:0007669"/>
    <property type="project" value="InterPro"/>
</dbReference>
<dbReference type="NCBIfam" id="NF009338">
    <property type="entry name" value="PRK12698.1"/>
    <property type="match status" value="1"/>
</dbReference>
<evidence type="ECO:0000256" key="2">
    <source>
        <dbReference type="ARBA" id="ARBA00004635"/>
    </source>
</evidence>
<dbReference type="Proteomes" id="UP000501602">
    <property type="component" value="Chromosome"/>
</dbReference>
<dbReference type="RefSeq" id="WP_168663276.1">
    <property type="nucleotide sequence ID" value="NZ_CP051180.1"/>
</dbReference>
<keyword evidence="13" id="KW-0969">Cilium</keyword>
<evidence type="ECO:0000256" key="11">
    <source>
        <dbReference type="HAMAP-Rule" id="MF_00415"/>
    </source>
</evidence>
<comment type="similarity">
    <text evidence="3 11">Belongs to the FlgH family.</text>
</comment>
<evidence type="ECO:0000256" key="8">
    <source>
        <dbReference type="ARBA" id="ARBA00023143"/>
    </source>
</evidence>
<dbReference type="PANTHER" id="PTHR34933:SF1">
    <property type="entry name" value="FLAGELLAR L-RING PROTEIN"/>
    <property type="match status" value="1"/>
</dbReference>
<evidence type="ECO:0000256" key="10">
    <source>
        <dbReference type="ARBA" id="ARBA00023288"/>
    </source>
</evidence>
<dbReference type="PANTHER" id="PTHR34933">
    <property type="entry name" value="FLAGELLAR L-RING PROTEIN"/>
    <property type="match status" value="1"/>
</dbReference>
<keyword evidence="5 12" id="KW-0732">Signal</keyword>
<dbReference type="KEGG" id="fes:HER31_10370"/>
<evidence type="ECO:0000256" key="7">
    <source>
        <dbReference type="ARBA" id="ARBA00023139"/>
    </source>
</evidence>
<protein>
    <recommendedName>
        <fullName evidence="11">Flagellar L-ring protein</fullName>
    </recommendedName>
    <alternativeName>
        <fullName evidence="11">Basal body L-ring protein</fullName>
    </alternativeName>
</protein>
<sequence>MVRLGLTLRLTILALAAFQLGGCAHPNAPMPDDPFYAPVYPDVPTDQVVATGSLYNSGNRGELYSDIKAHRVGDIITVLLEEETKAKKSASNELSSDSTGALAPITAGGSAVTINGNTLDFGYDQGHEVSREADADQSNSLEGSISVNVMQLLSNGNLVIRGEKWLTINDGEEFIRITGIIRPRDINPDNTIDSHRVANARIQYSGTGTFADSQKTGWLTQFFSGPLWPF</sequence>
<evidence type="ECO:0000256" key="4">
    <source>
        <dbReference type="ARBA" id="ARBA00011439"/>
    </source>
</evidence>